<evidence type="ECO:0000256" key="4">
    <source>
        <dbReference type="ARBA" id="ARBA00023125"/>
    </source>
</evidence>
<dbReference type="SUPFAM" id="SSF57959">
    <property type="entry name" value="Leucine zipper domain"/>
    <property type="match status" value="1"/>
</dbReference>
<dbReference type="PROSITE" id="PS50217">
    <property type="entry name" value="BZIP"/>
    <property type="match status" value="1"/>
</dbReference>
<dbReference type="OrthoDB" id="6022300at2759"/>
<dbReference type="RefSeq" id="XP_038075904.1">
    <property type="nucleotide sequence ID" value="XM_038219976.1"/>
</dbReference>
<keyword evidence="9" id="KW-1185">Reference proteome</keyword>
<comment type="similarity">
    <text evidence="2">Belongs to the bZIP family. PAR subfamily.</text>
</comment>
<name>A0A914BIH9_PATMI</name>
<comment type="subcellular location">
    <subcellularLocation>
        <location evidence="1">Nucleus</location>
    </subcellularLocation>
</comment>
<sequence length="260" mass="28440">MGEKAICKDHRESFTSKMVSKDDECHQAESTTDSKPVATVRKHAHDVANMIAPSRPSKVAPKSGFTIGAKPIDLSHRALPASSSAAAAAYKTFYPYPSLPISSTLSPYSYLGETSSALTPAGYGAAGYGAATYPLYGSYPVAADSTAPSLSTLRLSALLASRKRRAAASSTDKGADISIISEPTRKKVRPVPEEKKDNCYWDRRRKNNDAAKRSRDARREKEEEIALRAVFLEQENMKLRAEVSILKSEMGRLHYMVYNC</sequence>
<keyword evidence="3" id="KW-0805">Transcription regulation</keyword>
<evidence type="ECO:0000256" key="3">
    <source>
        <dbReference type="ARBA" id="ARBA00023015"/>
    </source>
</evidence>
<evidence type="ECO:0000313" key="8">
    <source>
        <dbReference type="EnsemblMetazoa" id="XP_038075904.1"/>
    </source>
</evidence>
<dbReference type="EnsemblMetazoa" id="XM_038219976.1">
    <property type="protein sequence ID" value="XP_038075904.1"/>
    <property type="gene ID" value="LOC119743553"/>
</dbReference>
<evidence type="ECO:0000256" key="1">
    <source>
        <dbReference type="ARBA" id="ARBA00004123"/>
    </source>
</evidence>
<dbReference type="InterPro" id="IPR004827">
    <property type="entry name" value="bZIP"/>
</dbReference>
<evidence type="ECO:0000313" key="9">
    <source>
        <dbReference type="Proteomes" id="UP000887568"/>
    </source>
</evidence>
<dbReference type="PANTHER" id="PTHR11988:SF56">
    <property type="entry name" value="TRANSCRIPTION FACTOR CES-2"/>
    <property type="match status" value="1"/>
</dbReference>
<keyword evidence="6" id="KW-0539">Nucleus</keyword>
<evidence type="ECO:0000256" key="2">
    <source>
        <dbReference type="ARBA" id="ARBA00009208"/>
    </source>
</evidence>
<dbReference type="CDD" id="cd14695">
    <property type="entry name" value="bZIP_HLF"/>
    <property type="match status" value="1"/>
</dbReference>
<dbReference type="Pfam" id="PF07716">
    <property type="entry name" value="bZIP_2"/>
    <property type="match status" value="1"/>
</dbReference>
<dbReference type="AlphaFoldDB" id="A0A914BIH9"/>
<protein>
    <recommendedName>
        <fullName evidence="7">BZIP domain-containing protein</fullName>
    </recommendedName>
</protein>
<reference evidence="8" key="1">
    <citation type="submission" date="2022-11" db="UniProtKB">
        <authorList>
            <consortium name="EnsemblMetazoa"/>
        </authorList>
    </citation>
    <scope>IDENTIFICATION</scope>
</reference>
<feature type="domain" description="BZIP" evidence="7">
    <location>
        <begin position="197"/>
        <end position="253"/>
    </location>
</feature>
<dbReference type="GeneID" id="119743553"/>
<dbReference type="Proteomes" id="UP000887568">
    <property type="component" value="Unplaced"/>
</dbReference>
<dbReference type="InterPro" id="IPR040223">
    <property type="entry name" value="PAR_bZIP"/>
</dbReference>
<evidence type="ECO:0000256" key="6">
    <source>
        <dbReference type="ARBA" id="ARBA00023242"/>
    </source>
</evidence>
<dbReference type="PANTHER" id="PTHR11988">
    <property type="entry name" value="THYROTROPH EMBRYONIC FACTOR RELATED"/>
    <property type="match status" value="1"/>
</dbReference>
<dbReference type="GO" id="GO:0005634">
    <property type="term" value="C:nucleus"/>
    <property type="evidence" value="ECO:0007669"/>
    <property type="project" value="UniProtKB-SubCell"/>
</dbReference>
<keyword evidence="5" id="KW-0804">Transcription</keyword>
<proteinExistence type="inferred from homology"/>
<dbReference type="Gene3D" id="1.20.5.170">
    <property type="match status" value="1"/>
</dbReference>
<accession>A0A914BIH9</accession>
<organism evidence="8 9">
    <name type="scientific">Patiria miniata</name>
    <name type="common">Bat star</name>
    <name type="synonym">Asterina miniata</name>
    <dbReference type="NCBI Taxonomy" id="46514"/>
    <lineage>
        <taxon>Eukaryota</taxon>
        <taxon>Metazoa</taxon>
        <taxon>Echinodermata</taxon>
        <taxon>Eleutherozoa</taxon>
        <taxon>Asterozoa</taxon>
        <taxon>Asteroidea</taxon>
        <taxon>Valvatacea</taxon>
        <taxon>Valvatida</taxon>
        <taxon>Asterinidae</taxon>
        <taxon>Patiria</taxon>
    </lineage>
</organism>
<dbReference type="FunFam" id="1.20.5.170:FF:000007">
    <property type="entry name" value="hepatic leukemia factor isoform X2"/>
    <property type="match status" value="1"/>
</dbReference>
<dbReference type="GO" id="GO:0000978">
    <property type="term" value="F:RNA polymerase II cis-regulatory region sequence-specific DNA binding"/>
    <property type="evidence" value="ECO:0007669"/>
    <property type="project" value="TreeGrafter"/>
</dbReference>
<evidence type="ECO:0000259" key="7">
    <source>
        <dbReference type="PROSITE" id="PS50217"/>
    </source>
</evidence>
<dbReference type="OMA" id="MGRLHYM"/>
<keyword evidence="4" id="KW-0238">DNA-binding</keyword>
<dbReference type="GO" id="GO:0000981">
    <property type="term" value="F:DNA-binding transcription factor activity, RNA polymerase II-specific"/>
    <property type="evidence" value="ECO:0007669"/>
    <property type="project" value="TreeGrafter"/>
</dbReference>
<dbReference type="InterPro" id="IPR046347">
    <property type="entry name" value="bZIP_sf"/>
</dbReference>
<dbReference type="SMART" id="SM00338">
    <property type="entry name" value="BRLZ"/>
    <property type="match status" value="1"/>
</dbReference>
<evidence type="ECO:0000256" key="5">
    <source>
        <dbReference type="ARBA" id="ARBA00023163"/>
    </source>
</evidence>